<dbReference type="InterPro" id="IPR037026">
    <property type="entry name" value="Vgr_OB-fold_dom_sf"/>
</dbReference>
<evidence type="ECO:0000259" key="1">
    <source>
        <dbReference type="Pfam" id="PF04717"/>
    </source>
</evidence>
<accession>A0A3N8PDL7</accession>
<dbReference type="InterPro" id="IPR013046">
    <property type="entry name" value="GpV/Gp45"/>
</dbReference>
<name>A0A3N8PDL7_9BURK</name>
<dbReference type="NCBIfam" id="TIGR01644">
    <property type="entry name" value="phage_P2_V"/>
    <property type="match status" value="1"/>
</dbReference>
<gene>
    <name evidence="2" type="ORF">DF051_29520</name>
</gene>
<protein>
    <submittedName>
        <fullName evidence="2">Phage baseplate assembly protein V</fullName>
    </submittedName>
</protein>
<dbReference type="Gene3D" id="2.40.50.230">
    <property type="entry name" value="Gp5 N-terminal domain"/>
    <property type="match status" value="1"/>
</dbReference>
<evidence type="ECO:0000313" key="2">
    <source>
        <dbReference type="EMBL" id="RQT09824.1"/>
    </source>
</evidence>
<feature type="domain" description="Gp5/Type VI secretion system Vgr protein OB-fold" evidence="1">
    <location>
        <begin position="22"/>
        <end position="95"/>
    </location>
</feature>
<dbReference type="InterPro" id="IPR006531">
    <property type="entry name" value="Gp5/Vgr_OB"/>
</dbReference>
<sequence length="244" mass="25371">MEQAAANEARRVARNSVLLGRVIAIDASDAENPVCRVAIGDEESDGQGLQSGWLRWTSARAGSLRTWSAPTLGEQVKIDCPMGDLAQGIVSGALYSEDRPAPSTSIVEHVMQFDDGARISYDEEWHALTVDLPAGATIRMVAPASVVVETKDATVKAETITLDAKQTTCKGKLTVEGPFVFLSGADGQAGEGGSGPVMRINGPAEFAGVVTAADHQAGGISLIHHPHQAKGEFAITSTALPAGA</sequence>
<dbReference type="Gene3D" id="6.20.150.10">
    <property type="match status" value="1"/>
</dbReference>
<proteinExistence type="predicted"/>
<evidence type="ECO:0000313" key="3">
    <source>
        <dbReference type="Proteomes" id="UP000277921"/>
    </source>
</evidence>
<comment type="caution">
    <text evidence="2">The sequence shown here is derived from an EMBL/GenBank/DDBJ whole genome shotgun (WGS) entry which is preliminary data.</text>
</comment>
<reference evidence="2 3" key="1">
    <citation type="submission" date="2018-08" db="EMBL/GenBank/DDBJ databases">
        <title>Comparative analysis of Burkholderia isolates from Puerto Rico.</title>
        <authorList>
            <person name="Hall C."/>
            <person name="Sahl J."/>
            <person name="Wagner D."/>
        </authorList>
    </citation>
    <scope>NUCLEOTIDE SEQUENCE [LARGE SCALE GENOMIC DNA]</scope>
    <source>
        <strain evidence="2 3">Bp9025</strain>
    </source>
</reference>
<dbReference type="RefSeq" id="WP_124583527.1">
    <property type="nucleotide sequence ID" value="NZ_QTQV01000021.1"/>
</dbReference>
<dbReference type="Pfam" id="PF04717">
    <property type="entry name" value="Phage_base_V"/>
    <property type="match status" value="1"/>
</dbReference>
<dbReference type="Proteomes" id="UP000277921">
    <property type="component" value="Unassembled WGS sequence"/>
</dbReference>
<organism evidence="2 3">
    <name type="scientific">Burkholderia contaminans</name>
    <dbReference type="NCBI Taxonomy" id="488447"/>
    <lineage>
        <taxon>Bacteria</taxon>
        <taxon>Pseudomonadati</taxon>
        <taxon>Pseudomonadota</taxon>
        <taxon>Betaproteobacteria</taxon>
        <taxon>Burkholderiales</taxon>
        <taxon>Burkholderiaceae</taxon>
        <taxon>Burkholderia</taxon>
        <taxon>Burkholderia cepacia complex</taxon>
    </lineage>
</organism>
<dbReference type="AlphaFoldDB" id="A0A3N8PDL7"/>
<dbReference type="EMBL" id="QTQV01000021">
    <property type="protein sequence ID" value="RQT09824.1"/>
    <property type="molecule type" value="Genomic_DNA"/>
</dbReference>